<dbReference type="Pfam" id="PF01565">
    <property type="entry name" value="FAD_binding_4"/>
    <property type="match status" value="1"/>
</dbReference>
<organism evidence="7 8">
    <name type="scientific">Fructilactobacillus myrtifloralis</name>
    <dbReference type="NCBI Taxonomy" id="2940301"/>
    <lineage>
        <taxon>Bacteria</taxon>
        <taxon>Bacillati</taxon>
        <taxon>Bacillota</taxon>
        <taxon>Bacilli</taxon>
        <taxon>Lactobacillales</taxon>
        <taxon>Lactobacillaceae</taxon>
        <taxon>Fructilactobacillus</taxon>
    </lineage>
</organism>
<sequence length="560" mass="63882">MTVISDLKTVVGNHHVITSEGKSLKYREGYRSGRGNALAVVRPGSLVELWRVLKVVQDNSLIVIMQAANTGLTEGSVPSQVDYDRDVIVINVMRIKGMQLIDNNHQVIAFPGTTLHELETRLNKVDREPHSVIGSSNIGATVIGGINNNSGGALIQRGPAYTELSLYAQITKDGKLQLVNHLGINLGHSPEEVLTNLEKHNYSEHEITFNDERVGHNRDYEERVRNVASDQPTRYNADPKELYEVSGSAGKLVAFAVRLDTYPKPQKEQVFYIGTNDPDVLEKLRRHILTKFKNLPISGEYMHREAYDLAKKYGKDSLMVIDYLGTTPLPFLFNFRAATERMLHHIPTFKPDFVDRVLQRSSALFPNQLPKRMEDFRSKYYHYLQLKVADAGIFEAKEYLNEFVKANEMEYFECTTKEAKLAAIHRYVAASVPIRYQETHQKEKNAILPLDVALPRNEEHWFETLPKSIDDKIKYKLYYGHFLDHVMHQDYILQPGVDSHELKKAILKLFDERGAIYPAEHNVGHLYHAPASLVKHYKENDPTNTFNPGIGLTSVKKNWH</sequence>
<dbReference type="HAMAP" id="MF_02092">
    <property type="entry name" value="DLDH_Dld"/>
    <property type="match status" value="1"/>
</dbReference>
<comment type="caution">
    <text evidence="5">Lacks conserved residue(s) required for the propagation of feature annotation.</text>
</comment>
<dbReference type="InterPro" id="IPR016167">
    <property type="entry name" value="FAD-bd_PCMH_sub1"/>
</dbReference>
<keyword evidence="3 5" id="KW-0274">FAD</keyword>
<evidence type="ECO:0000313" key="7">
    <source>
        <dbReference type="EMBL" id="USS85037.1"/>
    </source>
</evidence>
<keyword evidence="5" id="KW-1003">Cell membrane</keyword>
<dbReference type="Gene3D" id="3.30.70.610">
    <property type="entry name" value="D-lactate dehydrogenase, cap domain, subdomain 1"/>
    <property type="match status" value="1"/>
</dbReference>
<dbReference type="InterPro" id="IPR016166">
    <property type="entry name" value="FAD-bd_PCMH"/>
</dbReference>
<dbReference type="Gene3D" id="3.30.465.10">
    <property type="match status" value="1"/>
</dbReference>
<dbReference type="InterPro" id="IPR012256">
    <property type="entry name" value="D_lactate_DH"/>
</dbReference>
<dbReference type="SUPFAM" id="SSF55103">
    <property type="entry name" value="FAD-linked oxidases, C-terminal domain"/>
    <property type="match status" value="1"/>
</dbReference>
<evidence type="ECO:0000256" key="3">
    <source>
        <dbReference type="ARBA" id="ARBA00022827"/>
    </source>
</evidence>
<evidence type="ECO:0000256" key="1">
    <source>
        <dbReference type="ARBA" id="ARBA00001974"/>
    </source>
</evidence>
<dbReference type="Gene3D" id="3.30.43.10">
    <property type="entry name" value="Uridine Diphospho-n-acetylenolpyruvylglucosamine Reductase, domain 2"/>
    <property type="match status" value="1"/>
</dbReference>
<comment type="subcellular location">
    <subcellularLocation>
        <location evidence="5">Cell membrane</location>
        <topology evidence="5">Peripheral membrane protein</topology>
        <orientation evidence="5">Cytoplasmic side</orientation>
    </subcellularLocation>
</comment>
<dbReference type="GO" id="GO:0008720">
    <property type="term" value="F:D-lactate dehydrogenase (NAD+) activity"/>
    <property type="evidence" value="ECO:0007669"/>
    <property type="project" value="UniProtKB-EC"/>
</dbReference>
<evidence type="ECO:0000259" key="6">
    <source>
        <dbReference type="PROSITE" id="PS51387"/>
    </source>
</evidence>
<dbReference type="PROSITE" id="PS51387">
    <property type="entry name" value="FAD_PCMH"/>
    <property type="match status" value="1"/>
</dbReference>
<dbReference type="Gene3D" id="3.30.1370.20">
    <property type="entry name" value="D-lactate dehydrogenase, cap domain, subdomain 2"/>
    <property type="match status" value="1"/>
</dbReference>
<dbReference type="Proteomes" id="UP001056707">
    <property type="component" value="Chromosome"/>
</dbReference>
<keyword evidence="5" id="KW-0472">Membrane</keyword>
<dbReference type="Pfam" id="PF09330">
    <property type="entry name" value="Lact-deh-memb"/>
    <property type="match status" value="1"/>
</dbReference>
<dbReference type="EMBL" id="CP097116">
    <property type="protein sequence ID" value="USS85037.1"/>
    <property type="molecule type" value="Genomic_DNA"/>
</dbReference>
<keyword evidence="2 5" id="KW-0285">Flavoprotein</keyword>
<dbReference type="RefSeq" id="WP_252749932.1">
    <property type="nucleotide sequence ID" value="NZ_CP097116.1"/>
</dbReference>
<dbReference type="InterPro" id="IPR016164">
    <property type="entry name" value="FAD-linked_Oxase-like_C"/>
</dbReference>
<dbReference type="InterPro" id="IPR016173">
    <property type="entry name" value="D-lactate_DH_C-sub2"/>
</dbReference>
<feature type="binding site" evidence="5">
    <location>
        <position position="141"/>
    </location>
    <ligand>
        <name>FAD</name>
        <dbReference type="ChEBI" id="CHEBI:57692"/>
    </ligand>
</feature>
<dbReference type="InterPro" id="IPR036318">
    <property type="entry name" value="FAD-bd_PCMH-like_sf"/>
</dbReference>
<keyword evidence="5" id="KW-0874">Quinone</keyword>
<feature type="domain" description="FAD-binding PCMH-type" evidence="6">
    <location>
        <begin position="33"/>
        <end position="264"/>
    </location>
</feature>
<reference evidence="7" key="1">
    <citation type="submission" date="2022-05" db="EMBL/GenBank/DDBJ databases">
        <authorList>
            <person name="Oliphant S.A."/>
            <person name="Watson-Haigh N.S."/>
            <person name="Sumby K.M."/>
            <person name="Gardner J.M."/>
            <person name="Jiranek V."/>
        </authorList>
    </citation>
    <scope>NUCLEOTIDE SEQUENCE</scope>
    <source>
        <strain evidence="7">KI16_H9</strain>
    </source>
</reference>
<comment type="similarity">
    <text evidence="5">Belongs to the quinone-dependent D-lactate dehydrogenase family.</text>
</comment>
<dbReference type="PANTHER" id="PTHR43716">
    <property type="entry name" value="D-2-HYDROXYGLUTARATE DEHYDROGENASE, MITOCHONDRIAL"/>
    <property type="match status" value="1"/>
</dbReference>
<dbReference type="EC" id="1.1.5.12" evidence="5"/>
<dbReference type="InterPro" id="IPR051264">
    <property type="entry name" value="FAD-oxidored/transferase_4"/>
</dbReference>
<evidence type="ECO:0000256" key="4">
    <source>
        <dbReference type="ARBA" id="ARBA00023002"/>
    </source>
</evidence>
<feature type="binding site" evidence="5">
    <location>
        <position position="151"/>
    </location>
    <ligand>
        <name>FAD</name>
        <dbReference type="ChEBI" id="CHEBI:57692"/>
    </ligand>
</feature>
<proteinExistence type="inferred from homology"/>
<dbReference type="InterPro" id="IPR015409">
    <property type="entry name" value="Lactate_DH_C"/>
</dbReference>
<gene>
    <name evidence="5 7" type="primary">dld</name>
    <name evidence="7" type="ORF">M3M35_07035</name>
</gene>
<comment type="catalytic activity">
    <reaction evidence="5">
        <text>(R)-lactate + a quinone = a quinol + pyruvate</text>
        <dbReference type="Rhea" id="RHEA:51468"/>
        <dbReference type="ChEBI" id="CHEBI:15361"/>
        <dbReference type="ChEBI" id="CHEBI:16004"/>
        <dbReference type="ChEBI" id="CHEBI:24646"/>
        <dbReference type="ChEBI" id="CHEBI:132124"/>
        <dbReference type="EC" id="1.1.5.12"/>
    </reaction>
</comment>
<feature type="binding site" evidence="5">
    <location>
        <begin position="75"/>
        <end position="76"/>
    </location>
    <ligand>
        <name>FAD</name>
        <dbReference type="ChEBI" id="CHEBI:57692"/>
    </ligand>
</feature>
<dbReference type="InterPro" id="IPR006094">
    <property type="entry name" value="Oxid_FAD_bind_N"/>
</dbReference>
<dbReference type="SUPFAM" id="SSF56176">
    <property type="entry name" value="FAD-binding/transporter-associated domain-like"/>
    <property type="match status" value="1"/>
</dbReference>
<keyword evidence="8" id="KW-1185">Reference proteome</keyword>
<dbReference type="InterPro" id="IPR016169">
    <property type="entry name" value="FAD-bd_PCMH_sub2"/>
</dbReference>
<dbReference type="NCBIfam" id="NF008387">
    <property type="entry name" value="PRK11183.1"/>
    <property type="match status" value="1"/>
</dbReference>
<feature type="binding site" evidence="5">
    <location>
        <begin position="67"/>
        <end position="71"/>
    </location>
    <ligand>
        <name>FAD</name>
        <dbReference type="ChEBI" id="CHEBI:57692"/>
    </ligand>
</feature>
<evidence type="ECO:0000256" key="5">
    <source>
        <dbReference type="HAMAP-Rule" id="MF_02092"/>
    </source>
</evidence>
<protein>
    <recommendedName>
        <fullName evidence="5">Quinone-dependent D-lactate dehydrogenase</fullName>
        <ecNumber evidence="5">1.1.5.12</ecNumber>
    </recommendedName>
    <alternativeName>
        <fullName evidence="5">D-lactate dehydrogenase</fullName>
        <shortName evidence="5">D-LDH</shortName>
    </alternativeName>
</protein>
<feature type="binding site" evidence="5">
    <location>
        <position position="134"/>
    </location>
    <ligand>
        <name>FAD</name>
        <dbReference type="ChEBI" id="CHEBI:57692"/>
    </ligand>
</feature>
<comment type="function">
    <text evidence="5">Catalyzes the oxidation of D-lactate to pyruvate.</text>
</comment>
<evidence type="ECO:0000313" key="8">
    <source>
        <dbReference type="Proteomes" id="UP001056707"/>
    </source>
</evidence>
<accession>A0ABY5BN84</accession>
<evidence type="ECO:0000256" key="2">
    <source>
        <dbReference type="ARBA" id="ARBA00022630"/>
    </source>
</evidence>
<dbReference type="InterPro" id="IPR016172">
    <property type="entry name" value="D-lactate_DH_C-sub1"/>
</dbReference>
<keyword evidence="4 5" id="KW-0560">Oxidoreductase</keyword>
<name>A0ABY5BN84_9LACO</name>
<comment type="cofactor">
    <cofactor evidence="1 5">
        <name>FAD</name>
        <dbReference type="ChEBI" id="CHEBI:57692"/>
    </cofactor>
</comment>
<dbReference type="PANTHER" id="PTHR43716:SF1">
    <property type="entry name" value="D-2-HYDROXYGLUTARATE DEHYDROGENASE, MITOCHONDRIAL"/>
    <property type="match status" value="1"/>
</dbReference>
<dbReference type="PIRSF" id="PIRSF000101">
    <property type="entry name" value="D-lactate_dh"/>
    <property type="match status" value="1"/>
</dbReference>